<dbReference type="SUPFAM" id="SSF46785">
    <property type="entry name" value="Winged helix' DNA-binding domain"/>
    <property type="match status" value="1"/>
</dbReference>
<reference evidence="3" key="1">
    <citation type="journal article" date="2019" name="Int. J. Syst. Evol. Microbiol.">
        <title>The Global Catalogue of Microorganisms (GCM) 10K type strain sequencing project: providing services to taxonomists for standard genome sequencing and annotation.</title>
        <authorList>
            <consortium name="The Broad Institute Genomics Platform"/>
            <consortium name="The Broad Institute Genome Sequencing Center for Infectious Disease"/>
            <person name="Wu L."/>
            <person name="Ma J."/>
        </authorList>
    </citation>
    <scope>NUCLEOTIDE SEQUENCE [LARGE SCALE GENOMIC DNA]</scope>
    <source>
        <strain evidence="3">JCM 16578</strain>
    </source>
</reference>
<protein>
    <submittedName>
        <fullName evidence="2">MarR family winged helix-turn-helix transcriptional regulator</fullName>
    </submittedName>
</protein>
<dbReference type="EMBL" id="BAAAZA010000018">
    <property type="protein sequence ID" value="GAA3882476.1"/>
    <property type="molecule type" value="Genomic_DNA"/>
</dbReference>
<feature type="domain" description="HTH marR-type" evidence="1">
    <location>
        <begin position="8"/>
        <end position="138"/>
    </location>
</feature>
<organism evidence="2 3">
    <name type="scientific">Streptomyces lannensis</name>
    <dbReference type="NCBI Taxonomy" id="766498"/>
    <lineage>
        <taxon>Bacteria</taxon>
        <taxon>Bacillati</taxon>
        <taxon>Actinomycetota</taxon>
        <taxon>Actinomycetes</taxon>
        <taxon>Kitasatosporales</taxon>
        <taxon>Streptomycetaceae</taxon>
        <taxon>Streptomyces</taxon>
    </lineage>
</organism>
<evidence type="ECO:0000313" key="2">
    <source>
        <dbReference type="EMBL" id="GAA3882476.1"/>
    </source>
</evidence>
<dbReference type="InterPro" id="IPR036390">
    <property type="entry name" value="WH_DNA-bd_sf"/>
</dbReference>
<dbReference type="InterPro" id="IPR011991">
    <property type="entry name" value="ArsR-like_HTH"/>
</dbReference>
<sequence>MPDRDASMDVIQREFTRFARRARQKAAQLHPELSLVAHSMLDHMDKNGSCHAADLAGHFLLDKSTVSRQIAMLEAEGLIVREPDPDDHRKQILKASEKGLDLLTGANRRRRASFERRFTHWGDADVAQLAAYLRCYNAAEDD</sequence>
<dbReference type="PROSITE" id="PS50995">
    <property type="entry name" value="HTH_MARR_2"/>
    <property type="match status" value="1"/>
</dbReference>
<accession>A0ABP7KM54</accession>
<name>A0ABP7KM54_9ACTN</name>
<gene>
    <name evidence="2" type="ORF">GCM10022207_56690</name>
</gene>
<dbReference type="CDD" id="cd00090">
    <property type="entry name" value="HTH_ARSR"/>
    <property type="match status" value="1"/>
</dbReference>
<dbReference type="RefSeq" id="WP_345552031.1">
    <property type="nucleotide sequence ID" value="NZ_BAAAZA010000018.1"/>
</dbReference>
<dbReference type="PANTHER" id="PTHR39515:SF2">
    <property type="entry name" value="HTH-TYPE TRANSCRIPTIONAL REGULATOR RV0880"/>
    <property type="match status" value="1"/>
</dbReference>
<dbReference type="InterPro" id="IPR052526">
    <property type="entry name" value="HTH-type_Bedaq_tolerance"/>
</dbReference>
<evidence type="ECO:0000259" key="1">
    <source>
        <dbReference type="PROSITE" id="PS50995"/>
    </source>
</evidence>
<dbReference type="PANTHER" id="PTHR39515">
    <property type="entry name" value="CONSERVED PROTEIN"/>
    <property type="match status" value="1"/>
</dbReference>
<dbReference type="SMART" id="SM00347">
    <property type="entry name" value="HTH_MARR"/>
    <property type="match status" value="1"/>
</dbReference>
<comment type="caution">
    <text evidence="2">The sequence shown here is derived from an EMBL/GenBank/DDBJ whole genome shotgun (WGS) entry which is preliminary data.</text>
</comment>
<dbReference type="Proteomes" id="UP001501563">
    <property type="component" value="Unassembled WGS sequence"/>
</dbReference>
<proteinExistence type="predicted"/>
<keyword evidence="3" id="KW-1185">Reference proteome</keyword>
<evidence type="ECO:0000313" key="3">
    <source>
        <dbReference type="Proteomes" id="UP001501563"/>
    </source>
</evidence>
<dbReference type="InterPro" id="IPR036388">
    <property type="entry name" value="WH-like_DNA-bd_sf"/>
</dbReference>
<dbReference type="InterPro" id="IPR000835">
    <property type="entry name" value="HTH_MarR-typ"/>
</dbReference>
<dbReference type="Gene3D" id="1.10.10.10">
    <property type="entry name" value="Winged helix-like DNA-binding domain superfamily/Winged helix DNA-binding domain"/>
    <property type="match status" value="1"/>
</dbReference>
<dbReference type="Pfam" id="PF12802">
    <property type="entry name" value="MarR_2"/>
    <property type="match status" value="1"/>
</dbReference>